<accession>A0A5C5FXF0</accession>
<feature type="compositionally biased region" description="Basic residues" evidence="1">
    <location>
        <begin position="1"/>
        <end position="14"/>
    </location>
</feature>
<gene>
    <name evidence="2" type="ORF">DMC30DRAFT_222403</name>
</gene>
<evidence type="ECO:0000313" key="3">
    <source>
        <dbReference type="Proteomes" id="UP000311382"/>
    </source>
</evidence>
<name>A0A5C5FXF0_9BASI</name>
<sequence length="580" mass="60916">MPPLKLPKKGKGKQVHIDYATPDSARASAPSTWTGDDWFDEGTHQEEQGERYQAGPKATRHLNNAITCYALATQASPASFDARYNAARVWHTLATEHLPPVASHDALHKVLDGYREALDTLGPPGGDSDVATARIDALFNLAQARTALFDLVGEAVIPVAGDSASQAVTAAEARNLFVLVERLQREEMARFFGAGGPAAAGAQDGEGDESVDDAASSGTGGAGAETSVRAMESTIVTPRLVIDTLLESLRFDLALCDSSDWPPESLDELRRDALDTFARATALREAVLGEAADLDFELAFAKATLLTTLSPDDATPFIDQLASAHPAKVDLLSLAADHLVETLPVFSTSLPALLATLSTALAAYESAQSLLSSRLSPPRDIPASHLPALLSANLVAQSTVHLLAAELLSRAPADAPTDAAHSTPAAHLAQAHALALAATAAPRSGLSLVVASSAPAPSSSPASKPALALARAPASTDPRTHTRTIVALRGALFALSRVRLRLDPSPAGVHSERAQFWALWRALGLGAGRGVDRGSEGEGTVREGDAKWWTGEIEGDKVCEVMGEEAARAEMEYWTKLHEA</sequence>
<dbReference type="EMBL" id="SOZI01000052">
    <property type="protein sequence ID" value="TNY21009.1"/>
    <property type="molecule type" value="Genomic_DNA"/>
</dbReference>
<protein>
    <submittedName>
        <fullName evidence="2">Uncharacterized protein</fullName>
    </submittedName>
</protein>
<feature type="compositionally biased region" description="Basic and acidic residues" evidence="1">
    <location>
        <begin position="41"/>
        <end position="50"/>
    </location>
</feature>
<organism evidence="2 3">
    <name type="scientific">Rhodotorula diobovata</name>
    <dbReference type="NCBI Taxonomy" id="5288"/>
    <lineage>
        <taxon>Eukaryota</taxon>
        <taxon>Fungi</taxon>
        <taxon>Dikarya</taxon>
        <taxon>Basidiomycota</taxon>
        <taxon>Pucciniomycotina</taxon>
        <taxon>Microbotryomycetes</taxon>
        <taxon>Sporidiobolales</taxon>
        <taxon>Sporidiobolaceae</taxon>
        <taxon>Rhodotorula</taxon>
    </lineage>
</organism>
<dbReference type="OrthoDB" id="5328412at2759"/>
<feature type="region of interest" description="Disordered" evidence="1">
    <location>
        <begin position="452"/>
        <end position="475"/>
    </location>
</feature>
<proteinExistence type="predicted"/>
<dbReference type="Proteomes" id="UP000311382">
    <property type="component" value="Unassembled WGS sequence"/>
</dbReference>
<evidence type="ECO:0000313" key="2">
    <source>
        <dbReference type="EMBL" id="TNY21009.1"/>
    </source>
</evidence>
<evidence type="ECO:0000256" key="1">
    <source>
        <dbReference type="SAM" id="MobiDB-lite"/>
    </source>
</evidence>
<keyword evidence="3" id="KW-1185">Reference proteome</keyword>
<feature type="region of interest" description="Disordered" evidence="1">
    <location>
        <begin position="1"/>
        <end position="55"/>
    </location>
</feature>
<comment type="caution">
    <text evidence="2">The sequence shown here is derived from an EMBL/GenBank/DDBJ whole genome shotgun (WGS) entry which is preliminary data.</text>
</comment>
<reference evidence="2 3" key="1">
    <citation type="submission" date="2019-03" db="EMBL/GenBank/DDBJ databases">
        <title>Rhodosporidium diobovatum UCD-FST 08-225 genome sequencing, assembly, and annotation.</title>
        <authorList>
            <person name="Fakankun I.U."/>
            <person name="Fristensky B."/>
            <person name="Levin D.B."/>
        </authorList>
    </citation>
    <scope>NUCLEOTIDE SEQUENCE [LARGE SCALE GENOMIC DNA]</scope>
    <source>
        <strain evidence="2 3">UCD-FST 08-225</strain>
    </source>
</reference>
<feature type="region of interest" description="Disordered" evidence="1">
    <location>
        <begin position="196"/>
        <end position="227"/>
    </location>
</feature>
<dbReference type="AlphaFoldDB" id="A0A5C5FXF0"/>